<gene>
    <name evidence="2" type="ORF">BCON_0171g00130</name>
</gene>
<dbReference type="Proteomes" id="UP000297527">
    <property type="component" value="Unassembled WGS sequence"/>
</dbReference>
<evidence type="ECO:0000256" key="1">
    <source>
        <dbReference type="SAM" id="MobiDB-lite"/>
    </source>
</evidence>
<evidence type="ECO:0000313" key="2">
    <source>
        <dbReference type="EMBL" id="TGO51000.1"/>
    </source>
</evidence>
<reference evidence="2 3" key="1">
    <citation type="submission" date="2017-12" db="EMBL/GenBank/DDBJ databases">
        <title>Comparative genomics of Botrytis spp.</title>
        <authorList>
            <person name="Valero-Jimenez C.A."/>
            <person name="Tapia P."/>
            <person name="Veloso J."/>
            <person name="Silva-Moreno E."/>
            <person name="Staats M."/>
            <person name="Valdes J.H."/>
            <person name="Van Kan J.A.L."/>
        </authorList>
    </citation>
    <scope>NUCLEOTIDE SEQUENCE [LARGE SCALE GENOMIC DNA]</scope>
    <source>
        <strain evidence="2 3">MUCL11595</strain>
    </source>
</reference>
<accession>A0A4Z1HWW3</accession>
<proteinExistence type="predicted"/>
<feature type="region of interest" description="Disordered" evidence="1">
    <location>
        <begin position="60"/>
        <end position="80"/>
    </location>
</feature>
<dbReference type="EMBL" id="PQXN01000171">
    <property type="protein sequence ID" value="TGO51000.1"/>
    <property type="molecule type" value="Genomic_DNA"/>
</dbReference>
<protein>
    <submittedName>
        <fullName evidence="2">Uncharacterized protein</fullName>
    </submittedName>
</protein>
<sequence length="80" mass="8926">MLLTESYTHLHPLYDTIGFAVCKLEKREVDVWSIIMRTTCSPRLQYLSLVMDRIIMGPSTPPASSEISGLQRGTTGSIIV</sequence>
<comment type="caution">
    <text evidence="2">The sequence shown here is derived from an EMBL/GenBank/DDBJ whole genome shotgun (WGS) entry which is preliminary data.</text>
</comment>
<evidence type="ECO:0000313" key="3">
    <source>
        <dbReference type="Proteomes" id="UP000297527"/>
    </source>
</evidence>
<name>A0A4Z1HWW3_9HELO</name>
<organism evidence="2 3">
    <name type="scientific">Botryotinia convoluta</name>
    <dbReference type="NCBI Taxonomy" id="54673"/>
    <lineage>
        <taxon>Eukaryota</taxon>
        <taxon>Fungi</taxon>
        <taxon>Dikarya</taxon>
        <taxon>Ascomycota</taxon>
        <taxon>Pezizomycotina</taxon>
        <taxon>Leotiomycetes</taxon>
        <taxon>Helotiales</taxon>
        <taxon>Sclerotiniaceae</taxon>
        <taxon>Botryotinia</taxon>
    </lineage>
</organism>
<keyword evidence="3" id="KW-1185">Reference proteome</keyword>
<dbReference type="AlphaFoldDB" id="A0A4Z1HWW3"/>
<feature type="compositionally biased region" description="Polar residues" evidence="1">
    <location>
        <begin position="62"/>
        <end position="80"/>
    </location>
</feature>